<comment type="caution">
    <text evidence="2">The sequence shown here is derived from an EMBL/GenBank/DDBJ whole genome shotgun (WGS) entry which is preliminary data.</text>
</comment>
<keyword evidence="3" id="KW-1185">Reference proteome</keyword>
<dbReference type="GO" id="GO:0015946">
    <property type="term" value="P:methanol oxidation"/>
    <property type="evidence" value="ECO:0007669"/>
    <property type="project" value="InterPro"/>
</dbReference>
<evidence type="ECO:0000313" key="2">
    <source>
        <dbReference type="EMBL" id="REF85843.1"/>
    </source>
</evidence>
<dbReference type="Proteomes" id="UP000256900">
    <property type="component" value="Unassembled WGS sequence"/>
</dbReference>
<dbReference type="RefSeq" id="WP_115836448.1">
    <property type="nucleotide sequence ID" value="NZ_CP025086.1"/>
</dbReference>
<dbReference type="GO" id="GO:0004022">
    <property type="term" value="F:alcohol dehydrogenase (NAD+) activity"/>
    <property type="evidence" value="ECO:0007669"/>
    <property type="project" value="InterPro"/>
</dbReference>
<dbReference type="EMBL" id="QUMO01000003">
    <property type="protein sequence ID" value="REF85843.1"/>
    <property type="molecule type" value="Genomic_DNA"/>
</dbReference>
<evidence type="ECO:0000313" key="3">
    <source>
        <dbReference type="Proteomes" id="UP000256900"/>
    </source>
</evidence>
<dbReference type="SUPFAM" id="SSF48666">
    <property type="entry name" value="Methanol dehydrogenase subunit"/>
    <property type="match status" value="1"/>
</dbReference>
<name>A0A3D9YWA0_9HYPH</name>
<feature type="chain" id="PRO_5017712580" evidence="1">
    <location>
        <begin position="31"/>
        <end position="105"/>
    </location>
</feature>
<reference evidence="2 3" key="1">
    <citation type="submission" date="2018-08" db="EMBL/GenBank/DDBJ databases">
        <title>Genomic Encyclopedia of Type Strains, Phase IV (KMG-IV): sequencing the most valuable type-strain genomes for metagenomic binning, comparative biology and taxonomic classification.</title>
        <authorList>
            <person name="Goeker M."/>
        </authorList>
    </citation>
    <scope>NUCLEOTIDE SEQUENCE [LARGE SCALE GENOMIC DNA]</scope>
    <source>
        <strain evidence="2 3">BW863</strain>
    </source>
</reference>
<accession>A0A3D9YWA0</accession>
<keyword evidence="1" id="KW-0732">Signal</keyword>
<dbReference type="Pfam" id="PF02315">
    <property type="entry name" value="MDH"/>
    <property type="match status" value="1"/>
</dbReference>
<dbReference type="InterPro" id="IPR003420">
    <property type="entry name" value="Meth_DH_bsu"/>
</dbReference>
<dbReference type="AlphaFoldDB" id="A0A3D9YWA0"/>
<dbReference type="OrthoDB" id="8686491at2"/>
<proteinExistence type="predicted"/>
<gene>
    <name evidence="2" type="ORF">DES32_1879</name>
</gene>
<protein>
    <submittedName>
        <fullName evidence="2">Methanol dehydrogenase (Cytochrome) small subunit</fullName>
    </submittedName>
</protein>
<dbReference type="InterPro" id="IPR036557">
    <property type="entry name" value="Meth_DH_bsu_sf"/>
</dbReference>
<evidence type="ECO:0000256" key="1">
    <source>
        <dbReference type="SAM" id="SignalP"/>
    </source>
</evidence>
<feature type="signal peptide" evidence="1">
    <location>
        <begin position="1"/>
        <end position="30"/>
    </location>
</feature>
<dbReference type="Gene3D" id="4.10.160.10">
    <property type="entry name" value="Methanol dehydrogenase, beta subunit"/>
    <property type="match status" value="1"/>
</dbReference>
<organism evidence="2 3">
    <name type="scientific">Methylovirgula ligni</name>
    <dbReference type="NCBI Taxonomy" id="569860"/>
    <lineage>
        <taxon>Bacteria</taxon>
        <taxon>Pseudomonadati</taxon>
        <taxon>Pseudomonadota</taxon>
        <taxon>Alphaproteobacteria</taxon>
        <taxon>Hyphomicrobiales</taxon>
        <taxon>Beijerinckiaceae</taxon>
        <taxon>Methylovirgula</taxon>
    </lineage>
</organism>
<sequence length="105" mass="11615">MKTYRSLNRFVALLGGAAVLSLGASLGALAYDGQHCKEAGVCWEPQPGYPEKLAGSKYDVKGLEEPHEVAKQANSERAMEERNAKRTAYFHKSGKWVYDVDQIPE</sequence>